<comment type="caution">
    <text evidence="1">The sequence shown here is derived from an EMBL/GenBank/DDBJ whole genome shotgun (WGS) entry which is preliminary data.</text>
</comment>
<sequence>MLSKNVEVRDFSMVLVAENANPSILNPDFLKYNHIVPDDWELAMPPICTPPVSQVVYKNGVNIVAQPDKISFGEFIDTEKIYKIPEISSKFVDVVPNLNYQAIGINVNAHILVEQKDKEQDIVLTKLIAAGKWKNFLGKSPHTVVQFVYQFEDSNLTIAIQEALMQNLPNNEQTPIMTFAANFHRQLIGINLQEKTTHLKKVIQSYQSDLNNFISFIEEDFLVDFQEQS</sequence>
<evidence type="ECO:0000313" key="1">
    <source>
        <dbReference type="EMBL" id="OBQ43913.1"/>
    </source>
</evidence>
<accession>A0A1B7X3K0</accession>
<reference evidence="1 2" key="1">
    <citation type="submission" date="2015-09" db="EMBL/GenBank/DDBJ databases">
        <title>Aphanizomenon flos-aquae WA102.</title>
        <authorList>
            <person name="Driscoll C."/>
        </authorList>
    </citation>
    <scope>NUCLEOTIDE SEQUENCE [LARGE SCALE GENOMIC DNA]</scope>
    <source>
        <strain evidence="1">WA102</strain>
    </source>
</reference>
<organism evidence="1 2">
    <name type="scientific">Aphanizomenon flos-aquae WA102</name>
    <dbReference type="NCBI Taxonomy" id="1710896"/>
    <lineage>
        <taxon>Bacteria</taxon>
        <taxon>Bacillati</taxon>
        <taxon>Cyanobacteriota</taxon>
        <taxon>Cyanophyceae</taxon>
        <taxon>Nostocales</taxon>
        <taxon>Aphanizomenonaceae</taxon>
        <taxon>Aphanizomenon</taxon>
    </lineage>
</organism>
<dbReference type="Proteomes" id="UP000092093">
    <property type="component" value="Unassembled WGS sequence"/>
</dbReference>
<dbReference type="AlphaFoldDB" id="A0A1B7X3K0"/>
<evidence type="ECO:0000313" key="2">
    <source>
        <dbReference type="Proteomes" id="UP000092093"/>
    </source>
</evidence>
<name>A0A1B7X3K0_APHFL</name>
<dbReference type="PATRIC" id="fig|1710896.3.peg.6419"/>
<gene>
    <name evidence="1" type="ORF">AN484_09970</name>
</gene>
<proteinExistence type="predicted"/>
<dbReference type="EMBL" id="LJOW01000038">
    <property type="protein sequence ID" value="OBQ43913.1"/>
    <property type="molecule type" value="Genomic_DNA"/>
</dbReference>
<protein>
    <submittedName>
        <fullName evidence="1">Uncharacterized protein</fullName>
    </submittedName>
</protein>